<evidence type="ECO:0000256" key="2">
    <source>
        <dbReference type="ARBA" id="ARBA00022475"/>
    </source>
</evidence>
<keyword evidence="7 13" id="KW-0472">Membrane</keyword>
<keyword evidence="8" id="KW-0012">Acyltransferase</keyword>
<keyword evidence="5" id="KW-0732">Signal</keyword>
<evidence type="ECO:0000256" key="9">
    <source>
        <dbReference type="ARBA" id="ARBA00023588"/>
    </source>
</evidence>
<evidence type="ECO:0000256" key="5">
    <source>
        <dbReference type="ARBA" id="ARBA00022729"/>
    </source>
</evidence>
<evidence type="ECO:0000313" key="15">
    <source>
        <dbReference type="Proteomes" id="UP001307705"/>
    </source>
</evidence>
<keyword evidence="4 13" id="KW-0812">Transmembrane</keyword>
<comment type="similarity">
    <text evidence="10">Belongs to the acyltransferase CrtO family.</text>
</comment>
<comment type="caution">
    <text evidence="14">The sequence shown here is derived from an EMBL/GenBank/DDBJ whole genome shotgun (WGS) entry which is preliminary data.</text>
</comment>
<comment type="subcellular location">
    <subcellularLocation>
        <location evidence="1">Cell membrane</location>
        <topology evidence="1">Single-pass membrane protein</topology>
    </subcellularLocation>
</comment>
<feature type="transmembrane region" description="Helical" evidence="13">
    <location>
        <begin position="42"/>
        <end position="66"/>
    </location>
</feature>
<protein>
    <recommendedName>
        <fullName evidence="11">Glycosyl-4,4'-diaponeurosporenoate acyltransferase</fullName>
    </recommendedName>
</protein>
<evidence type="ECO:0000256" key="13">
    <source>
        <dbReference type="SAM" id="Phobius"/>
    </source>
</evidence>
<reference evidence="14 15" key="1">
    <citation type="submission" date="2023-08" db="EMBL/GenBank/DDBJ databases">
        <title>Draft genome sequence of Algoriphagus taiwanensis.</title>
        <authorList>
            <person name="Takatani N."/>
            <person name="Hosokawa M."/>
            <person name="Sawabe T."/>
        </authorList>
    </citation>
    <scope>NUCLEOTIDE SEQUENCE [LARGE SCALE GENOMIC DNA]</scope>
    <source>
        <strain evidence="14 15">JCM 19755</strain>
    </source>
</reference>
<feature type="transmembrane region" description="Helical" evidence="13">
    <location>
        <begin position="134"/>
        <end position="152"/>
    </location>
</feature>
<keyword evidence="3" id="KW-0808">Transferase</keyword>
<feature type="transmembrane region" description="Helical" evidence="13">
    <location>
        <begin position="158"/>
        <end position="176"/>
    </location>
</feature>
<dbReference type="Proteomes" id="UP001307705">
    <property type="component" value="Unassembled WGS sequence"/>
</dbReference>
<gene>
    <name evidence="14" type="ORF">Ataiwa_07300</name>
</gene>
<evidence type="ECO:0000313" key="14">
    <source>
        <dbReference type="EMBL" id="GMQ32458.1"/>
    </source>
</evidence>
<dbReference type="Pfam" id="PF18927">
    <property type="entry name" value="CrtO"/>
    <property type="match status" value="1"/>
</dbReference>
<evidence type="ECO:0000256" key="7">
    <source>
        <dbReference type="ARBA" id="ARBA00023136"/>
    </source>
</evidence>
<evidence type="ECO:0000256" key="10">
    <source>
        <dbReference type="ARBA" id="ARBA00023603"/>
    </source>
</evidence>
<keyword evidence="6 13" id="KW-1133">Transmembrane helix</keyword>
<keyword evidence="15" id="KW-1185">Reference proteome</keyword>
<evidence type="ECO:0000256" key="3">
    <source>
        <dbReference type="ARBA" id="ARBA00022679"/>
    </source>
</evidence>
<comment type="function">
    <text evidence="12">Catalyzes the acylation of glycosyl-4,4'-diaponeurosporenoate, i.e. the esterification of glucose at the C6'' position with the carboxyl group of the C(15) fatty acid 12-methyltetradecanoic acid, to yield staphyloxanthin. This is the last step in the biosynthesis of this orange pigment, present in most staphylococci strains.</text>
</comment>
<evidence type="ECO:0000256" key="6">
    <source>
        <dbReference type="ARBA" id="ARBA00022989"/>
    </source>
</evidence>
<name>A0ABQ6PWX8_9BACT</name>
<evidence type="ECO:0000256" key="11">
    <source>
        <dbReference type="ARBA" id="ARBA00023667"/>
    </source>
</evidence>
<proteinExistence type="inferred from homology"/>
<evidence type="ECO:0000256" key="8">
    <source>
        <dbReference type="ARBA" id="ARBA00023315"/>
    </source>
</evidence>
<evidence type="ECO:0000256" key="4">
    <source>
        <dbReference type="ARBA" id="ARBA00022692"/>
    </source>
</evidence>
<keyword evidence="2" id="KW-1003">Cell membrane</keyword>
<dbReference type="EMBL" id="BTPE01000002">
    <property type="protein sequence ID" value="GMQ32458.1"/>
    <property type="molecule type" value="Genomic_DNA"/>
</dbReference>
<dbReference type="RefSeq" id="WP_338227278.1">
    <property type="nucleotide sequence ID" value="NZ_BTPE01000002.1"/>
</dbReference>
<comment type="pathway">
    <text evidence="9">Carotenoid biosynthesis; staphyloxanthin biosynthesis; staphyloxanthin from farnesyl diphosphate: step 5/5.</text>
</comment>
<accession>A0ABQ6PWX8</accession>
<dbReference type="InterPro" id="IPR044021">
    <property type="entry name" value="CrtO"/>
</dbReference>
<evidence type="ECO:0000256" key="1">
    <source>
        <dbReference type="ARBA" id="ARBA00004162"/>
    </source>
</evidence>
<evidence type="ECO:0000256" key="12">
    <source>
        <dbReference type="ARBA" id="ARBA00025324"/>
    </source>
</evidence>
<organism evidence="14 15">
    <name type="scientific">Algoriphagus taiwanensis</name>
    <dbReference type="NCBI Taxonomy" id="1445656"/>
    <lineage>
        <taxon>Bacteria</taxon>
        <taxon>Pseudomonadati</taxon>
        <taxon>Bacteroidota</taxon>
        <taxon>Cytophagia</taxon>
        <taxon>Cytophagales</taxon>
        <taxon>Cyclobacteriaceae</taxon>
        <taxon>Algoriphagus</taxon>
    </lineage>
</organism>
<sequence>MSVTKQILKKIGLTLLSLVFLHNVYKLLVLFQKLNPEELSGVANFAAALAFNLVTTGMVAFLGFAYPTSKLLPSSYYKIKNTNRLNRVYDLLGVSFFRIFLLKTFYRGADNKKYFNGTKTGLKLFDYNTKQSEFGHLAAFVLLGLIAIFLWVKGHISLSLWTCAINLLFNFYPIVLQRKHRIIVQRLLK</sequence>